<keyword evidence="1" id="KW-1133">Transmembrane helix</keyword>
<keyword evidence="3" id="KW-1185">Reference proteome</keyword>
<evidence type="ECO:0000313" key="2">
    <source>
        <dbReference type="EMBL" id="KAE9603726.1"/>
    </source>
</evidence>
<organism evidence="2 3">
    <name type="scientific">Lupinus albus</name>
    <name type="common">White lupine</name>
    <name type="synonym">Lupinus termis</name>
    <dbReference type="NCBI Taxonomy" id="3870"/>
    <lineage>
        <taxon>Eukaryota</taxon>
        <taxon>Viridiplantae</taxon>
        <taxon>Streptophyta</taxon>
        <taxon>Embryophyta</taxon>
        <taxon>Tracheophyta</taxon>
        <taxon>Spermatophyta</taxon>
        <taxon>Magnoliopsida</taxon>
        <taxon>eudicotyledons</taxon>
        <taxon>Gunneridae</taxon>
        <taxon>Pentapetalae</taxon>
        <taxon>rosids</taxon>
        <taxon>fabids</taxon>
        <taxon>Fabales</taxon>
        <taxon>Fabaceae</taxon>
        <taxon>Papilionoideae</taxon>
        <taxon>50 kb inversion clade</taxon>
        <taxon>genistoids sensu lato</taxon>
        <taxon>core genistoids</taxon>
        <taxon>Genisteae</taxon>
        <taxon>Lupinus</taxon>
    </lineage>
</organism>
<name>A0A6A4PR03_LUPAL</name>
<keyword evidence="1" id="KW-0812">Transmembrane</keyword>
<evidence type="ECO:0000256" key="1">
    <source>
        <dbReference type="SAM" id="Phobius"/>
    </source>
</evidence>
<dbReference type="AlphaFoldDB" id="A0A6A4PR03"/>
<proteinExistence type="predicted"/>
<feature type="transmembrane region" description="Helical" evidence="1">
    <location>
        <begin position="12"/>
        <end position="29"/>
    </location>
</feature>
<accession>A0A6A4PR03</accession>
<comment type="caution">
    <text evidence="2">The sequence shown here is derived from an EMBL/GenBank/DDBJ whole genome shotgun (WGS) entry which is preliminary data.</text>
</comment>
<gene>
    <name evidence="2" type="ORF">Lalb_Chr11g0063931</name>
</gene>
<reference evidence="3" key="1">
    <citation type="journal article" date="2020" name="Nat. Commun.">
        <title>Genome sequence of the cluster root forming white lupin.</title>
        <authorList>
            <person name="Hufnagel B."/>
            <person name="Marques A."/>
            <person name="Soriano A."/>
            <person name="Marques L."/>
            <person name="Divol F."/>
            <person name="Doumas P."/>
            <person name="Sallet E."/>
            <person name="Mancinotti D."/>
            <person name="Carrere S."/>
            <person name="Marande W."/>
            <person name="Arribat S."/>
            <person name="Keller J."/>
            <person name="Huneau C."/>
            <person name="Blein T."/>
            <person name="Aime D."/>
            <person name="Laguerre M."/>
            <person name="Taylor J."/>
            <person name="Schubert V."/>
            <person name="Nelson M."/>
            <person name="Geu-Flores F."/>
            <person name="Crespi M."/>
            <person name="Gallardo-Guerrero K."/>
            <person name="Delaux P.-M."/>
            <person name="Salse J."/>
            <person name="Berges H."/>
            <person name="Guyot R."/>
            <person name="Gouzy J."/>
            <person name="Peret B."/>
        </authorList>
    </citation>
    <scope>NUCLEOTIDE SEQUENCE [LARGE SCALE GENOMIC DNA]</scope>
    <source>
        <strain evidence="3">cv. Amiga</strain>
    </source>
</reference>
<dbReference type="EMBL" id="WOCE01000011">
    <property type="protein sequence ID" value="KAE9603726.1"/>
    <property type="molecule type" value="Genomic_DNA"/>
</dbReference>
<sequence length="52" mass="6246">MNRFISYACLHLYFFSLFLITITLHVFIFKNSHPHNRILVKPNSYTLFASLR</sequence>
<evidence type="ECO:0000313" key="3">
    <source>
        <dbReference type="Proteomes" id="UP000447434"/>
    </source>
</evidence>
<dbReference type="Proteomes" id="UP000447434">
    <property type="component" value="Chromosome 11"/>
</dbReference>
<protein>
    <submittedName>
        <fullName evidence="2">Uncharacterized protein</fullName>
    </submittedName>
</protein>
<keyword evidence="1" id="KW-0472">Membrane</keyword>